<dbReference type="InterPro" id="IPR003660">
    <property type="entry name" value="HAMP_dom"/>
</dbReference>
<dbReference type="GO" id="GO:0000155">
    <property type="term" value="F:phosphorelay sensor kinase activity"/>
    <property type="evidence" value="ECO:0007669"/>
    <property type="project" value="InterPro"/>
</dbReference>
<dbReference type="Proteomes" id="UP000001258">
    <property type="component" value="Chromosome"/>
</dbReference>
<dbReference type="OrthoDB" id="9776552at2"/>
<dbReference type="STRING" id="272558.gene:10728625"/>
<keyword evidence="9 12" id="KW-1133">Transmembrane helix</keyword>
<dbReference type="SUPFAM" id="SSF55874">
    <property type="entry name" value="ATPase domain of HSP90 chaperone/DNA topoisomerase II/histidine kinase"/>
    <property type="match status" value="1"/>
</dbReference>
<keyword evidence="5 12" id="KW-0812">Transmembrane</keyword>
<accession>Q9K9C2</accession>
<keyword evidence="2" id="KW-1003">Cell membrane</keyword>
<dbReference type="SMART" id="SM00304">
    <property type="entry name" value="HAMP"/>
    <property type="match status" value="1"/>
</dbReference>
<dbReference type="InterPro" id="IPR003594">
    <property type="entry name" value="HATPase_dom"/>
</dbReference>
<evidence type="ECO:0000256" key="12">
    <source>
        <dbReference type="SAM" id="Phobius"/>
    </source>
</evidence>
<dbReference type="AlphaFoldDB" id="Q9K9C2"/>
<dbReference type="InterPro" id="IPR010559">
    <property type="entry name" value="Sig_transdc_His_kin_internal"/>
</dbReference>
<keyword evidence="11 12" id="KW-0472">Membrane</keyword>
<dbReference type="GO" id="GO:0005524">
    <property type="term" value="F:ATP binding"/>
    <property type="evidence" value="ECO:0007669"/>
    <property type="project" value="UniProtKB-KW"/>
</dbReference>
<feature type="transmembrane region" description="Helical" evidence="12">
    <location>
        <begin position="21"/>
        <end position="41"/>
    </location>
</feature>
<dbReference type="Gene3D" id="3.30.565.10">
    <property type="entry name" value="Histidine kinase-like ATPase, C-terminal domain"/>
    <property type="match status" value="1"/>
</dbReference>
<keyword evidence="7 14" id="KW-0418">Kinase</keyword>
<keyword evidence="10" id="KW-0902">Two-component regulatory system</keyword>
<proteinExistence type="predicted"/>
<dbReference type="RefSeq" id="WP_010898875.1">
    <property type="nucleotide sequence ID" value="NC_002570.2"/>
</dbReference>
<evidence type="ECO:0000256" key="3">
    <source>
        <dbReference type="ARBA" id="ARBA00022553"/>
    </source>
</evidence>
<evidence type="ECO:0000313" key="14">
    <source>
        <dbReference type="EMBL" id="BAB06446.1"/>
    </source>
</evidence>
<dbReference type="KEGG" id="bha:BH2727"/>
<dbReference type="GO" id="GO:0005886">
    <property type="term" value="C:plasma membrane"/>
    <property type="evidence" value="ECO:0007669"/>
    <property type="project" value="UniProtKB-SubCell"/>
</dbReference>
<dbReference type="PROSITE" id="PS50885">
    <property type="entry name" value="HAMP"/>
    <property type="match status" value="1"/>
</dbReference>
<dbReference type="Gene3D" id="6.10.340.10">
    <property type="match status" value="1"/>
</dbReference>
<dbReference type="HOGENOM" id="CLU_020473_6_0_9"/>
<keyword evidence="6" id="KW-0547">Nucleotide-binding</keyword>
<keyword evidence="15" id="KW-1185">Reference proteome</keyword>
<feature type="domain" description="HAMP" evidence="13">
    <location>
        <begin position="322"/>
        <end position="374"/>
    </location>
</feature>
<dbReference type="EMBL" id="BA000004">
    <property type="protein sequence ID" value="BAB06446.1"/>
    <property type="molecule type" value="Genomic_DNA"/>
</dbReference>
<evidence type="ECO:0000256" key="2">
    <source>
        <dbReference type="ARBA" id="ARBA00022475"/>
    </source>
</evidence>
<feature type="transmembrane region" description="Helical" evidence="12">
    <location>
        <begin position="302"/>
        <end position="321"/>
    </location>
</feature>
<evidence type="ECO:0000256" key="5">
    <source>
        <dbReference type="ARBA" id="ARBA00022692"/>
    </source>
</evidence>
<evidence type="ECO:0000259" key="13">
    <source>
        <dbReference type="PROSITE" id="PS50885"/>
    </source>
</evidence>
<dbReference type="Pfam" id="PF00672">
    <property type="entry name" value="HAMP"/>
    <property type="match status" value="1"/>
</dbReference>
<dbReference type="eggNOG" id="COG2972">
    <property type="taxonomic scope" value="Bacteria"/>
</dbReference>
<evidence type="ECO:0000256" key="8">
    <source>
        <dbReference type="ARBA" id="ARBA00022840"/>
    </source>
</evidence>
<dbReference type="PIR" id="G83990">
    <property type="entry name" value="G83990"/>
</dbReference>
<evidence type="ECO:0000256" key="4">
    <source>
        <dbReference type="ARBA" id="ARBA00022679"/>
    </source>
</evidence>
<dbReference type="InterPro" id="IPR050640">
    <property type="entry name" value="Bact_2-comp_sensor_kinase"/>
</dbReference>
<gene>
    <name evidence="14" type="ordered locus">BH2727</name>
</gene>
<evidence type="ECO:0000256" key="7">
    <source>
        <dbReference type="ARBA" id="ARBA00022777"/>
    </source>
</evidence>
<dbReference type="PANTHER" id="PTHR34220">
    <property type="entry name" value="SENSOR HISTIDINE KINASE YPDA"/>
    <property type="match status" value="1"/>
</dbReference>
<organism evidence="14 15">
    <name type="scientific">Halalkalibacterium halodurans (strain ATCC BAA-125 / DSM 18197 / FERM 7344 / JCM 9153 / C-125)</name>
    <name type="common">Bacillus halodurans</name>
    <dbReference type="NCBI Taxonomy" id="272558"/>
    <lineage>
        <taxon>Bacteria</taxon>
        <taxon>Bacillati</taxon>
        <taxon>Bacillota</taxon>
        <taxon>Bacilli</taxon>
        <taxon>Bacillales</taxon>
        <taxon>Bacillaceae</taxon>
        <taxon>Halalkalibacterium (ex Joshi et al. 2022)</taxon>
    </lineage>
</organism>
<comment type="subcellular location">
    <subcellularLocation>
        <location evidence="1">Cell membrane</location>
        <topology evidence="1">Multi-pass membrane protein</topology>
    </subcellularLocation>
</comment>
<name>Q9K9C2_HALH5</name>
<dbReference type="PANTHER" id="PTHR34220:SF11">
    <property type="entry name" value="SENSOR PROTEIN KINASE HPTS"/>
    <property type="match status" value="1"/>
</dbReference>
<evidence type="ECO:0000256" key="11">
    <source>
        <dbReference type="ARBA" id="ARBA00023136"/>
    </source>
</evidence>
<evidence type="ECO:0000256" key="9">
    <source>
        <dbReference type="ARBA" id="ARBA00022989"/>
    </source>
</evidence>
<evidence type="ECO:0000256" key="6">
    <source>
        <dbReference type="ARBA" id="ARBA00022741"/>
    </source>
</evidence>
<keyword evidence="8" id="KW-0067">ATP-binding</keyword>
<reference evidence="14 15" key="1">
    <citation type="journal article" date="2000" name="Nucleic Acids Res.">
        <title>Complete genome sequence of the alkaliphilic bacterium Bacillus halodurans and genomic sequence comparison with Bacillus subtilis.</title>
        <authorList>
            <person name="Takami H."/>
            <person name="Nakasone K."/>
            <person name="Takaki Y."/>
            <person name="Maeno G."/>
            <person name="Sasaki R."/>
            <person name="Masui N."/>
            <person name="Fuji F."/>
            <person name="Hirama C."/>
            <person name="Nakamura Y."/>
            <person name="Ogasawara N."/>
            <person name="Kuhara S."/>
            <person name="Horikoshi K."/>
        </authorList>
    </citation>
    <scope>NUCLEOTIDE SEQUENCE [LARGE SCALE GENOMIC DNA]</scope>
    <source>
        <strain evidence="15">ATCC BAA-125 / DSM 18197 / FERM 7344 / JCM 9153 / C-125</strain>
    </source>
</reference>
<evidence type="ECO:0000256" key="1">
    <source>
        <dbReference type="ARBA" id="ARBA00004651"/>
    </source>
</evidence>
<dbReference type="InterPro" id="IPR036890">
    <property type="entry name" value="HATPase_C_sf"/>
</dbReference>
<keyword evidence="4" id="KW-0808">Transferase</keyword>
<dbReference type="Pfam" id="PF06580">
    <property type="entry name" value="His_kinase"/>
    <property type="match status" value="1"/>
</dbReference>
<dbReference type="Pfam" id="PF02518">
    <property type="entry name" value="HATPase_c"/>
    <property type="match status" value="1"/>
</dbReference>
<keyword evidence="3" id="KW-0597">Phosphoprotein</keyword>
<protein>
    <submittedName>
        <fullName evidence="14">Two-component sensor histidine kinase</fullName>
    </submittedName>
</protein>
<evidence type="ECO:0000256" key="10">
    <source>
        <dbReference type="ARBA" id="ARBA00023012"/>
    </source>
</evidence>
<sequence length="597" mass="68807">MRPIIRKFYRIIQTNDLFFKVFLVMVVSIISVSIVISYSTIQVSQNLFMDTFTITNTKVLNQMKSRLEAYSYAVVNTVNSMQTNGTIKRVLMEEQLNSIETAKLYYEMTKQMESVYTEVASYGANMIVIGKNSRLFNMNYSNWPVTWDELQHHAVTTEALQSPNQLLIQSTSENGEPMIVAAKVLLERSTENRYGIVYISIRERQLREFYEGYTTEGNKILIVNDEGQIISSNDQTMIGVTDQALLHASREMSELGLEYTDVHVFDKDYMILSEYLPTFNMYLINLVDKRMISENLLSKKEIYFIIIGIIVLSVFIIFILLRRMTKSLTNVVEQISNMAKYHFKRPLVASGGYETEQIANAFNDMLRELQEYVDLVVETEQKQRKAELKALQHQINPHFLYNTLTSVKFMVQQGDKEKAAETILALITLLQNALGHINETITVEQELTIIKKYVLINQARYGERIKVHYFVSPECLPYQMPKLVLQPFIENAFFHAFNKKKEGFIQVMAAVKDEKLLFEIVDNGDGMDLEKVSLSSRYHGKRQLFHGIGVRNVHERIQLLYGKDYGVEMTSNIGNGTVVHVILPLLTNELSKKSTNF</sequence>
<evidence type="ECO:0000313" key="15">
    <source>
        <dbReference type="Proteomes" id="UP000001258"/>
    </source>
</evidence>